<dbReference type="PANTHER" id="PTHR34389">
    <property type="entry name" value="L-RHAMNOSE MUTAROTASE"/>
    <property type="match status" value="1"/>
</dbReference>
<proteinExistence type="predicted"/>
<dbReference type="InterPro" id="IPR011008">
    <property type="entry name" value="Dimeric_a/b-barrel"/>
</dbReference>
<dbReference type="SUPFAM" id="SSF54909">
    <property type="entry name" value="Dimeric alpha+beta barrel"/>
    <property type="match status" value="1"/>
</dbReference>
<accession>A0A9W6P173</accession>
<dbReference type="GO" id="GO:0019301">
    <property type="term" value="P:rhamnose catabolic process"/>
    <property type="evidence" value="ECO:0007669"/>
    <property type="project" value="TreeGrafter"/>
</dbReference>
<dbReference type="Proteomes" id="UP001143463">
    <property type="component" value="Unassembled WGS sequence"/>
</dbReference>
<dbReference type="Pfam" id="PF05336">
    <property type="entry name" value="rhaM"/>
    <property type="match status" value="1"/>
</dbReference>
<dbReference type="GO" id="GO:0016857">
    <property type="term" value="F:racemase and epimerase activity, acting on carbohydrates and derivatives"/>
    <property type="evidence" value="ECO:0007669"/>
    <property type="project" value="InterPro"/>
</dbReference>
<evidence type="ECO:0000313" key="2">
    <source>
        <dbReference type="Proteomes" id="UP001143463"/>
    </source>
</evidence>
<organism evidence="1 2">
    <name type="scientific">Pseudonocardia halophobica</name>
    <dbReference type="NCBI Taxonomy" id="29401"/>
    <lineage>
        <taxon>Bacteria</taxon>
        <taxon>Bacillati</taxon>
        <taxon>Actinomycetota</taxon>
        <taxon>Actinomycetes</taxon>
        <taxon>Pseudonocardiales</taxon>
        <taxon>Pseudonocardiaceae</taxon>
        <taxon>Pseudonocardia</taxon>
    </lineage>
</organism>
<keyword evidence="2" id="KW-1185">Reference proteome</keyword>
<reference evidence="1" key="1">
    <citation type="journal article" date="2014" name="Int. J. Syst. Evol. Microbiol.">
        <title>Complete genome sequence of Corynebacterium casei LMG S-19264T (=DSM 44701T), isolated from a smear-ripened cheese.</title>
        <authorList>
            <consortium name="US DOE Joint Genome Institute (JGI-PGF)"/>
            <person name="Walter F."/>
            <person name="Albersmeier A."/>
            <person name="Kalinowski J."/>
            <person name="Ruckert C."/>
        </authorList>
    </citation>
    <scope>NUCLEOTIDE SEQUENCE</scope>
    <source>
        <strain evidence="1">VKM Ac-1069</strain>
    </source>
</reference>
<dbReference type="InterPro" id="IPR008000">
    <property type="entry name" value="Rham/fucose_mutarotase"/>
</dbReference>
<dbReference type="RefSeq" id="WP_231498485.1">
    <property type="nucleotide sequence ID" value="NZ_BAAAUZ010000053.1"/>
</dbReference>
<dbReference type="AlphaFoldDB" id="A0A9W6P173"/>
<sequence length="108" mass="12592">MGERVCFLMHLRPELVDGYLEAHREVWPEMLEALTRHGWRDYSLFLRKEEGLVVGVVTSDDFAASLAGMDGEPVNTRWQATMSRYFRKEDGSRPDEGLERLDEYFHLA</sequence>
<reference evidence="1" key="2">
    <citation type="submission" date="2023-01" db="EMBL/GenBank/DDBJ databases">
        <authorList>
            <person name="Sun Q."/>
            <person name="Evtushenko L."/>
        </authorList>
    </citation>
    <scope>NUCLEOTIDE SEQUENCE</scope>
    <source>
        <strain evidence="1">VKM Ac-1069</strain>
    </source>
</reference>
<dbReference type="EMBL" id="BSFQ01000061">
    <property type="protein sequence ID" value="GLL15979.1"/>
    <property type="molecule type" value="Genomic_DNA"/>
</dbReference>
<evidence type="ECO:0000313" key="1">
    <source>
        <dbReference type="EMBL" id="GLL15979.1"/>
    </source>
</evidence>
<dbReference type="PANTHER" id="PTHR34389:SF2">
    <property type="entry name" value="L-RHAMNOSE MUTAROTASE"/>
    <property type="match status" value="1"/>
</dbReference>
<protein>
    <submittedName>
        <fullName evidence="1">L-rhamnose mutarotase</fullName>
    </submittedName>
</protein>
<gene>
    <name evidence="1" type="primary">rhaU</name>
    <name evidence="1" type="ORF">GCM10017577_71330</name>
</gene>
<dbReference type="Gene3D" id="3.30.70.100">
    <property type="match status" value="1"/>
</dbReference>
<name>A0A9W6P173_9PSEU</name>
<comment type="caution">
    <text evidence="1">The sequence shown here is derived from an EMBL/GenBank/DDBJ whole genome shotgun (WGS) entry which is preliminary data.</text>
</comment>